<evidence type="ECO:0000256" key="1">
    <source>
        <dbReference type="ARBA" id="ARBA00022448"/>
    </source>
</evidence>
<dbReference type="PANTHER" id="PTHR12866:SF5">
    <property type="entry name" value="AUTOPHAGY-RELATED 10, ISOFORM B"/>
    <property type="match status" value="1"/>
</dbReference>
<evidence type="ECO:0000313" key="6">
    <source>
        <dbReference type="Proteomes" id="UP000008549"/>
    </source>
</evidence>
<dbReference type="FunCoup" id="A8WNQ5">
    <property type="interactions" value="844"/>
</dbReference>
<dbReference type="Gene3D" id="3.30.1460.50">
    <property type="match status" value="1"/>
</dbReference>
<dbReference type="GO" id="GO:0015031">
    <property type="term" value="P:protein transport"/>
    <property type="evidence" value="ECO:0007669"/>
    <property type="project" value="UniProtKB-KW"/>
</dbReference>
<dbReference type="AlphaFoldDB" id="A8WNQ5"/>
<evidence type="ECO:0000256" key="4">
    <source>
        <dbReference type="ARBA" id="ARBA00023006"/>
    </source>
</evidence>
<reference evidence="5 6" key="2">
    <citation type="journal article" date="2011" name="PLoS Genet.">
        <title>Caenorhabditis briggsae recombinant inbred line genotypes reveal inter-strain incompatibility and the evolution of recombination.</title>
        <authorList>
            <person name="Ross J.A."/>
            <person name="Koboldt D.C."/>
            <person name="Staisch J.E."/>
            <person name="Chamberlin H.M."/>
            <person name="Gupta B.P."/>
            <person name="Miller R.D."/>
            <person name="Baird S.E."/>
            <person name="Haag E.S."/>
        </authorList>
    </citation>
    <scope>NUCLEOTIDE SEQUENCE [LARGE SCALE GENOMIC DNA]</scope>
    <source>
        <strain evidence="5 6">AF16</strain>
    </source>
</reference>
<keyword evidence="3" id="KW-0653">Protein transport</keyword>
<dbReference type="WormBase" id="CBG00514">
    <property type="protein sequence ID" value="CBP46545"/>
    <property type="gene ID" value="WBGene00023891"/>
    <property type="gene designation" value="Cbr-atg-10"/>
</dbReference>
<keyword evidence="6" id="KW-1185">Reference proteome</keyword>
<dbReference type="Pfam" id="PF03987">
    <property type="entry name" value="Autophagy_act_C"/>
    <property type="match status" value="1"/>
</dbReference>
<dbReference type="eggNOG" id="KOG4741">
    <property type="taxonomic scope" value="Eukaryota"/>
</dbReference>
<organism evidence="5 6">
    <name type="scientific">Caenorhabditis briggsae</name>
    <dbReference type="NCBI Taxonomy" id="6238"/>
    <lineage>
        <taxon>Eukaryota</taxon>
        <taxon>Metazoa</taxon>
        <taxon>Ecdysozoa</taxon>
        <taxon>Nematoda</taxon>
        <taxon>Chromadorea</taxon>
        <taxon>Rhabditida</taxon>
        <taxon>Rhabditina</taxon>
        <taxon>Rhabditomorpha</taxon>
        <taxon>Rhabditoidea</taxon>
        <taxon>Rhabditidae</taxon>
        <taxon>Peloderinae</taxon>
        <taxon>Caenorhabditis</taxon>
    </lineage>
</organism>
<evidence type="ECO:0000313" key="5">
    <source>
        <dbReference type="EMBL" id="CAP22110.2"/>
    </source>
</evidence>
<evidence type="ECO:0000256" key="2">
    <source>
        <dbReference type="ARBA" id="ARBA00022786"/>
    </source>
</evidence>
<name>A8WNQ5_CAEBR</name>
<dbReference type="GO" id="GO:0044804">
    <property type="term" value="P:nucleophagy"/>
    <property type="evidence" value="ECO:0000318"/>
    <property type="project" value="GO_Central"/>
</dbReference>
<sequence>MLSEQKFREELQKFVEQMSQNKWNWQLKEVKIRIMIFSAKFKFQNGKYARETHLETLSSGKIVSADIHILYNSTYQVPTLWFNFFENSERFSSKVGEASKIDIFVADGAPIPFEEVVRDILKIPESEESDSSLRQRISHYEHPILGVLYYNIHPCNTEKIMKELKTDSYLISWLSVYGQQLGLRLPDSLKVH</sequence>
<dbReference type="Proteomes" id="UP000008549">
    <property type="component" value="Unassembled WGS sequence"/>
</dbReference>
<dbReference type="GO" id="GO:0061723">
    <property type="term" value="P:glycophagy"/>
    <property type="evidence" value="ECO:0000318"/>
    <property type="project" value="GO_Central"/>
</dbReference>
<dbReference type="InterPro" id="IPR007135">
    <property type="entry name" value="Atg3/Atg10"/>
</dbReference>
<dbReference type="GO" id="GO:0000407">
    <property type="term" value="C:phagophore assembly site"/>
    <property type="evidence" value="ECO:0000318"/>
    <property type="project" value="GO_Central"/>
</dbReference>
<dbReference type="HOGENOM" id="CLU_072332_4_1_1"/>
<proteinExistence type="predicted"/>
<reference evidence="5 6" key="1">
    <citation type="journal article" date="2003" name="PLoS Biol.">
        <title>The genome sequence of Caenorhabditis briggsae: a platform for comparative genomics.</title>
        <authorList>
            <person name="Stein L.D."/>
            <person name="Bao Z."/>
            <person name="Blasiar D."/>
            <person name="Blumenthal T."/>
            <person name="Brent M.R."/>
            <person name="Chen N."/>
            <person name="Chinwalla A."/>
            <person name="Clarke L."/>
            <person name="Clee C."/>
            <person name="Coghlan A."/>
            <person name="Coulson A."/>
            <person name="D'Eustachio P."/>
            <person name="Fitch D.H."/>
            <person name="Fulton L.A."/>
            <person name="Fulton R.E."/>
            <person name="Griffiths-Jones S."/>
            <person name="Harris T.W."/>
            <person name="Hillier L.W."/>
            <person name="Kamath R."/>
            <person name="Kuwabara P.E."/>
            <person name="Mardis E.R."/>
            <person name="Marra M.A."/>
            <person name="Miner T.L."/>
            <person name="Minx P."/>
            <person name="Mullikin J.C."/>
            <person name="Plumb R.W."/>
            <person name="Rogers J."/>
            <person name="Schein J.E."/>
            <person name="Sohrmann M."/>
            <person name="Spieth J."/>
            <person name="Stajich J.E."/>
            <person name="Wei C."/>
            <person name="Willey D."/>
            <person name="Wilson R.K."/>
            <person name="Durbin R."/>
            <person name="Waterston R.H."/>
        </authorList>
    </citation>
    <scope>NUCLEOTIDE SEQUENCE [LARGE SCALE GENOMIC DNA]</scope>
    <source>
        <strain evidence="5 6">AF16</strain>
    </source>
</reference>
<dbReference type="OMA" id="YHIVYSV"/>
<dbReference type="GO" id="GO:0019787">
    <property type="term" value="F:ubiquitin-like protein transferase activity"/>
    <property type="evidence" value="ECO:0000318"/>
    <property type="project" value="GO_Central"/>
</dbReference>
<evidence type="ECO:0000313" key="7">
    <source>
        <dbReference type="WormBase" id="CBG00514"/>
    </source>
</evidence>
<gene>
    <name evidence="7" type="primary">atg-10</name>
    <name evidence="5" type="synonym">Cbr-atg-10</name>
    <name evidence="7" type="ORF">CBG00514</name>
    <name evidence="5" type="ORF">CBG_00514</name>
</gene>
<accession>A8WNQ5</accession>
<keyword evidence="1" id="KW-0813">Transport</keyword>
<dbReference type="STRING" id="6238.A8WNQ5"/>
<dbReference type="GO" id="GO:0000045">
    <property type="term" value="P:autophagosome assembly"/>
    <property type="evidence" value="ECO:0000318"/>
    <property type="project" value="GO_Central"/>
</dbReference>
<dbReference type="EMBL" id="HE600970">
    <property type="protein sequence ID" value="CAP22110.2"/>
    <property type="molecule type" value="Genomic_DNA"/>
</dbReference>
<dbReference type="InParanoid" id="A8WNQ5"/>
<keyword evidence="2" id="KW-0833">Ubl conjugation pathway</keyword>
<evidence type="ECO:0000256" key="3">
    <source>
        <dbReference type="ARBA" id="ARBA00022927"/>
    </source>
</evidence>
<protein>
    <submittedName>
        <fullName evidence="5">Protein CBR-ATG-10</fullName>
    </submittedName>
</protein>
<dbReference type="PANTHER" id="PTHR12866">
    <property type="entry name" value="UBIQUITIN-LIKE-CONJUGATING ENZYME ATG3"/>
    <property type="match status" value="1"/>
</dbReference>
<keyword evidence="4" id="KW-0072">Autophagy</keyword>